<evidence type="ECO:0000259" key="3">
    <source>
        <dbReference type="SMART" id="SM00233"/>
    </source>
</evidence>
<dbReference type="Pfam" id="PF26089">
    <property type="entry name" value="PH_Niban2"/>
    <property type="match status" value="1"/>
</dbReference>
<reference evidence="4" key="4">
    <citation type="submission" date="2025-08" db="UniProtKB">
        <authorList>
            <consortium name="Ensembl"/>
        </authorList>
    </citation>
    <scope>IDENTIFICATION</scope>
</reference>
<reference evidence="5" key="1">
    <citation type="journal article" date="2006" name="Science">
        <title>Ancient noncoding elements conserved in the human genome.</title>
        <authorList>
            <person name="Venkatesh B."/>
            <person name="Kirkness E.F."/>
            <person name="Loh Y.H."/>
            <person name="Halpern A.L."/>
            <person name="Lee A.P."/>
            <person name="Johnson J."/>
            <person name="Dandona N."/>
            <person name="Viswanathan L.D."/>
            <person name="Tay A."/>
            <person name="Venter J.C."/>
            <person name="Strausberg R.L."/>
            <person name="Brenner S."/>
        </authorList>
    </citation>
    <scope>NUCLEOTIDE SEQUENCE [LARGE SCALE GENOMIC DNA]</scope>
</reference>
<feature type="domain" description="PH" evidence="3">
    <location>
        <begin position="58"/>
        <end position="185"/>
    </location>
</feature>
<dbReference type="InterPro" id="IPR026088">
    <property type="entry name" value="Niban-like"/>
</dbReference>
<dbReference type="InterPro" id="IPR011993">
    <property type="entry name" value="PH-like_dom_sf"/>
</dbReference>
<dbReference type="PANTHER" id="PTHR14392:SF3">
    <property type="entry name" value="PROTEIN NIBAN 1"/>
    <property type="match status" value="1"/>
</dbReference>
<dbReference type="SMART" id="SM00233">
    <property type="entry name" value="PH"/>
    <property type="match status" value="1"/>
</dbReference>
<dbReference type="AlphaFoldDB" id="A0A4W3JXJ7"/>
<dbReference type="InterPro" id="IPR059060">
    <property type="entry name" value="Niban_1/2/3_dom"/>
</dbReference>
<keyword evidence="5" id="KW-1185">Reference proteome</keyword>
<reference evidence="4" key="5">
    <citation type="submission" date="2025-09" db="UniProtKB">
        <authorList>
            <consortium name="Ensembl"/>
        </authorList>
    </citation>
    <scope>IDENTIFICATION</scope>
</reference>
<protein>
    <submittedName>
        <fullName evidence="4">Niban apoptosis regulator 1</fullName>
    </submittedName>
</protein>
<comment type="similarity">
    <text evidence="1">Belongs to the Niban family.</text>
</comment>
<dbReference type="Pfam" id="PF26086">
    <property type="entry name" value="Niban2"/>
    <property type="match status" value="1"/>
</dbReference>
<dbReference type="Proteomes" id="UP000314986">
    <property type="component" value="Unassembled WGS sequence"/>
</dbReference>
<dbReference type="PANTHER" id="PTHR14392">
    <property type="entry name" value="NIBAN FAMILY MEMBER"/>
    <property type="match status" value="1"/>
</dbReference>
<dbReference type="InterPro" id="IPR001849">
    <property type="entry name" value="PH_domain"/>
</dbReference>
<sequence>MFSHSLSGKSEAELKNFSPHYQRQYNVALFNSIRCEIEQERQPQPQLLHRKSLEVEQVVYEGEVTQYAEELKKWKDRYVVVKNDSSIECFENRDAYQKGQAMKCKLIPTGCKVFTSMTKYSSLVDRNFPDPSGNEKEASQCFLVNHTEYPVYLWHPYRKHCYFCLESAEAQQEFGAFLCDCIRHLDHECLDQSLFEVQAFLEGIQFFRQEKGHYGSWEMLAGDKTLILSNLVMEELLPTLQSDILPKMKGRRNEKKKTWFGIVEHAYTIVQEQLGEGLQALEEECKKSSTDLEGRIRSDMDQIISSKDFMAGKLRATIIEKIDESYVQNVKPYLASILEELMGPISSGFSEVRSLFETEVNEMSKKFQGSSGGEKLKENLAPLLNLPLNGIKMQLCYSKVHLLQDQHGEMNNSFKFVNTESLIQRTQNIMQELMDNAVFTFEQLLSDSLKTDPSKIATSIEKVKQRVLKQYDHDSSTVRKKLFQDALVEISMPSLQKALAPSCKPELQKFEQYVFADYTSLIQVENVYEEILLRILLKDVVKVVKEAASLKKHNLFDDQVVYTSDSEGNLTDKIKGKSPMGSQSGSPAKVLPESSPAEAHEEVEEPTTLDHKIDNEALVGSECQNRQVVEKQEEGITCSTAPDSLKEIQNLLTVAIVPVDDLSTSQDEGVGKKESLQSKTNADNHIEECLNLVTEVSPNVAEDLKDEGKEDNVEYLASTLMEHVESEKDASKEIVMATFEH</sequence>
<evidence type="ECO:0000256" key="2">
    <source>
        <dbReference type="SAM" id="MobiDB-lite"/>
    </source>
</evidence>
<evidence type="ECO:0000256" key="1">
    <source>
        <dbReference type="ARBA" id="ARBA00010251"/>
    </source>
</evidence>
<dbReference type="Ensembl" id="ENSCMIT00000044461.1">
    <property type="protein sequence ID" value="ENSCMIP00000043836.1"/>
    <property type="gene ID" value="ENSCMIG00000018148.1"/>
</dbReference>
<dbReference type="Gene3D" id="2.30.29.30">
    <property type="entry name" value="Pleckstrin-homology domain (PH domain)/Phosphotyrosine-binding domain (PTB)"/>
    <property type="match status" value="1"/>
</dbReference>
<dbReference type="GeneTree" id="ENSGT00940000154149"/>
<dbReference type="SUPFAM" id="SSF50729">
    <property type="entry name" value="PH domain-like"/>
    <property type="match status" value="1"/>
</dbReference>
<name>A0A4W3JXJ7_CALMI</name>
<proteinExistence type="inferred from homology"/>
<accession>A0A4W3JXJ7</accession>
<reference evidence="5" key="2">
    <citation type="journal article" date="2007" name="PLoS Biol.">
        <title>Survey sequencing and comparative analysis of the elephant shark (Callorhinchus milii) genome.</title>
        <authorList>
            <person name="Venkatesh B."/>
            <person name="Kirkness E.F."/>
            <person name="Loh Y.H."/>
            <person name="Halpern A.L."/>
            <person name="Lee A.P."/>
            <person name="Johnson J."/>
            <person name="Dandona N."/>
            <person name="Viswanathan L.D."/>
            <person name="Tay A."/>
            <person name="Venter J.C."/>
            <person name="Strausberg R.L."/>
            <person name="Brenner S."/>
        </authorList>
    </citation>
    <scope>NUCLEOTIDE SEQUENCE [LARGE SCALE GENOMIC DNA]</scope>
</reference>
<evidence type="ECO:0000313" key="5">
    <source>
        <dbReference type="Proteomes" id="UP000314986"/>
    </source>
</evidence>
<reference evidence="5" key="3">
    <citation type="journal article" date="2014" name="Nature">
        <title>Elephant shark genome provides unique insights into gnathostome evolution.</title>
        <authorList>
            <consortium name="International Elephant Shark Genome Sequencing Consortium"/>
            <person name="Venkatesh B."/>
            <person name="Lee A.P."/>
            <person name="Ravi V."/>
            <person name="Maurya A.K."/>
            <person name="Lian M.M."/>
            <person name="Swann J.B."/>
            <person name="Ohta Y."/>
            <person name="Flajnik M.F."/>
            <person name="Sutoh Y."/>
            <person name="Kasahara M."/>
            <person name="Hoon S."/>
            <person name="Gangu V."/>
            <person name="Roy S.W."/>
            <person name="Irimia M."/>
            <person name="Korzh V."/>
            <person name="Kondrychyn I."/>
            <person name="Lim Z.W."/>
            <person name="Tay B.H."/>
            <person name="Tohari S."/>
            <person name="Kong K.W."/>
            <person name="Ho S."/>
            <person name="Lorente-Galdos B."/>
            <person name="Quilez J."/>
            <person name="Marques-Bonet T."/>
            <person name="Raney B.J."/>
            <person name="Ingham P.W."/>
            <person name="Tay A."/>
            <person name="Hillier L.W."/>
            <person name="Minx P."/>
            <person name="Boehm T."/>
            <person name="Wilson R.K."/>
            <person name="Brenner S."/>
            <person name="Warren W.C."/>
        </authorList>
    </citation>
    <scope>NUCLEOTIDE SEQUENCE [LARGE SCALE GENOMIC DNA]</scope>
</reference>
<organism evidence="4 5">
    <name type="scientific">Callorhinchus milii</name>
    <name type="common">Ghost shark</name>
    <dbReference type="NCBI Taxonomy" id="7868"/>
    <lineage>
        <taxon>Eukaryota</taxon>
        <taxon>Metazoa</taxon>
        <taxon>Chordata</taxon>
        <taxon>Craniata</taxon>
        <taxon>Vertebrata</taxon>
        <taxon>Chondrichthyes</taxon>
        <taxon>Holocephali</taxon>
        <taxon>Chimaeriformes</taxon>
        <taxon>Callorhinchidae</taxon>
        <taxon>Callorhinchus</taxon>
    </lineage>
</organism>
<feature type="region of interest" description="Disordered" evidence="2">
    <location>
        <begin position="568"/>
        <end position="612"/>
    </location>
</feature>
<evidence type="ECO:0000313" key="4">
    <source>
        <dbReference type="Ensembl" id="ENSCMIP00000043836.1"/>
    </source>
</evidence>
<dbReference type="CDD" id="cd23949">
    <property type="entry name" value="Niban-like"/>
    <property type="match status" value="1"/>
</dbReference>
<gene>
    <name evidence="4" type="primary">niban1</name>
</gene>